<accession>E1JXP7</accession>
<comment type="caution">
    <text evidence="2">The sequence shown here is derived from an EMBL/GenBank/DDBJ whole genome shotgun (WGS) entry which is preliminary data.</text>
</comment>
<gene>
    <name evidence="2" type="ORF">DesfrDRAFT_2396</name>
</gene>
<sequence>MSTSRSTLHYESRQETRCGLTSPTAVAERAKEVWAYDFVFDTYADGPQVKCLTLIDEYTRECLAIDVAGSIRSGPVIGVLSRLASETRYLRSDNGPGFVSKALLRGAANESLGVVLIDAR</sequence>
<dbReference type="Gene3D" id="3.30.420.10">
    <property type="entry name" value="Ribonuclease H-like superfamily/Ribonuclease H"/>
    <property type="match status" value="1"/>
</dbReference>
<dbReference type="EMBL" id="AECZ01000015">
    <property type="protein sequence ID" value="EFL50820.1"/>
    <property type="molecule type" value="Genomic_DNA"/>
</dbReference>
<name>E1JXP7_SOLFR</name>
<proteinExistence type="predicted"/>
<evidence type="ECO:0000313" key="3">
    <source>
        <dbReference type="Proteomes" id="UP000006250"/>
    </source>
</evidence>
<dbReference type="PANTHER" id="PTHR47515:SF2">
    <property type="entry name" value="INTEGRASE CORE DOMAIN PROTEIN"/>
    <property type="match status" value="1"/>
</dbReference>
<reference evidence="2 3" key="1">
    <citation type="submission" date="2010-08" db="EMBL/GenBank/DDBJ databases">
        <title>The draft genome of Desulfovibrio fructosovorans JJ.</title>
        <authorList>
            <consortium name="US DOE Joint Genome Institute (JGI-PGF)"/>
            <person name="Lucas S."/>
            <person name="Copeland A."/>
            <person name="Lapidus A."/>
            <person name="Cheng J.-F."/>
            <person name="Bruce D."/>
            <person name="Goodwin L."/>
            <person name="Pitluck S."/>
            <person name="Land M.L."/>
            <person name="Hauser L."/>
            <person name="Chang Y.-J."/>
            <person name="Jeffries C."/>
            <person name="Wall J.D."/>
            <person name="Stahl D.A."/>
            <person name="Arkin A.P."/>
            <person name="Dehal P."/>
            <person name="Stolyar S.M."/>
            <person name="Hazen T.C."/>
            <person name="Woyke T.J."/>
        </authorList>
    </citation>
    <scope>NUCLEOTIDE SEQUENCE [LARGE SCALE GENOMIC DNA]</scope>
    <source>
        <strain evidence="2 3">JJ</strain>
    </source>
</reference>
<dbReference type="AlphaFoldDB" id="E1JXP7"/>
<feature type="domain" description="Integrase catalytic" evidence="1">
    <location>
        <begin position="28"/>
        <end position="104"/>
    </location>
</feature>
<evidence type="ECO:0000313" key="2">
    <source>
        <dbReference type="EMBL" id="EFL50820.1"/>
    </source>
</evidence>
<dbReference type="GO" id="GO:0003676">
    <property type="term" value="F:nucleic acid binding"/>
    <property type="evidence" value="ECO:0007669"/>
    <property type="project" value="InterPro"/>
</dbReference>
<dbReference type="SUPFAM" id="SSF53098">
    <property type="entry name" value="Ribonuclease H-like"/>
    <property type="match status" value="1"/>
</dbReference>
<keyword evidence="3" id="KW-1185">Reference proteome</keyword>
<dbReference type="InterPro" id="IPR012337">
    <property type="entry name" value="RNaseH-like_sf"/>
</dbReference>
<dbReference type="Proteomes" id="UP000006250">
    <property type="component" value="Unassembled WGS sequence"/>
</dbReference>
<dbReference type="InterPro" id="IPR036397">
    <property type="entry name" value="RNaseH_sf"/>
</dbReference>
<dbReference type="STRING" id="596151.DesfrDRAFT_2396"/>
<dbReference type="InterPro" id="IPR001584">
    <property type="entry name" value="Integrase_cat-core"/>
</dbReference>
<dbReference type="Pfam" id="PF00665">
    <property type="entry name" value="rve"/>
    <property type="match status" value="1"/>
</dbReference>
<protein>
    <recommendedName>
        <fullName evidence="1">Integrase catalytic domain-containing protein</fullName>
    </recommendedName>
</protein>
<dbReference type="GO" id="GO:0015074">
    <property type="term" value="P:DNA integration"/>
    <property type="evidence" value="ECO:0007669"/>
    <property type="project" value="InterPro"/>
</dbReference>
<evidence type="ECO:0000259" key="1">
    <source>
        <dbReference type="Pfam" id="PF00665"/>
    </source>
</evidence>
<dbReference type="PANTHER" id="PTHR47515">
    <property type="entry name" value="LOW CALCIUM RESPONSE LOCUS PROTEIN T"/>
    <property type="match status" value="1"/>
</dbReference>
<organism evidence="2 3">
    <name type="scientific">Solidesulfovibrio fructosivorans JJ]</name>
    <dbReference type="NCBI Taxonomy" id="596151"/>
    <lineage>
        <taxon>Bacteria</taxon>
        <taxon>Pseudomonadati</taxon>
        <taxon>Thermodesulfobacteriota</taxon>
        <taxon>Desulfovibrionia</taxon>
        <taxon>Desulfovibrionales</taxon>
        <taxon>Desulfovibrionaceae</taxon>
        <taxon>Solidesulfovibrio</taxon>
    </lineage>
</organism>
<dbReference type="eggNOG" id="COG2801">
    <property type="taxonomic scope" value="Bacteria"/>
</dbReference>